<accession>A0ABT0PGA2</accession>
<name>A0ABT0PGA2_9GAMM</name>
<dbReference type="Pfam" id="PF00294">
    <property type="entry name" value="PfkB"/>
    <property type="match status" value="1"/>
</dbReference>
<evidence type="ECO:0000313" key="6">
    <source>
        <dbReference type="Proteomes" id="UP001203338"/>
    </source>
</evidence>
<dbReference type="RefSeq" id="WP_249699628.1">
    <property type="nucleotide sequence ID" value="NZ_JAMFLX010000013.1"/>
</dbReference>
<dbReference type="PANTHER" id="PTHR43085">
    <property type="entry name" value="HEXOKINASE FAMILY MEMBER"/>
    <property type="match status" value="1"/>
</dbReference>
<evidence type="ECO:0000259" key="4">
    <source>
        <dbReference type="Pfam" id="PF00294"/>
    </source>
</evidence>
<sequence>MNRATRIAVIGECMVELSDIGHSTYQKSFAGDTLNTAVYLARGLKGTRCRVSFITALGEDPLSEQMMFSWSKEGIECDHIAHIKDKLPGLYSIQLDKSGERSFFYWRNDSAARKLFGDNVSNGDHRNHEGLSDLQLKSLTHDFSHIYLSGISLAILDPQSRIRLIALLQKAQENGTSIIFDNNYRPRLWNSTSEALETVNQVLDLTSLALVTFDDEQALFGDRTPEETLQRLQGIPEVVVKSGAEGCIVEFRDERKLIPAKKVKTVLDTTAAGDSFNGGYLAARVRNYPPIEAARFGHAMAAEVIQHKGAIVPQEAIKNVIQDLQQ</sequence>
<comment type="caution">
    <text evidence="5">The sequence shown here is derived from an EMBL/GenBank/DDBJ whole genome shotgun (WGS) entry which is preliminary data.</text>
</comment>
<dbReference type="PANTHER" id="PTHR43085:SF15">
    <property type="entry name" value="2-DEHYDRO-3-DEOXYGLUCONOKINASE"/>
    <property type="match status" value="1"/>
</dbReference>
<comment type="similarity">
    <text evidence="1">Belongs to the carbohydrate kinase PfkB family.</text>
</comment>
<evidence type="ECO:0000256" key="2">
    <source>
        <dbReference type="ARBA" id="ARBA00022679"/>
    </source>
</evidence>
<dbReference type="Proteomes" id="UP001203338">
    <property type="component" value="Unassembled WGS sequence"/>
</dbReference>
<proteinExistence type="inferred from homology"/>
<dbReference type="CDD" id="cd01166">
    <property type="entry name" value="KdgK"/>
    <property type="match status" value="1"/>
</dbReference>
<dbReference type="InterPro" id="IPR029056">
    <property type="entry name" value="Ribokinase-like"/>
</dbReference>
<evidence type="ECO:0000256" key="1">
    <source>
        <dbReference type="ARBA" id="ARBA00010688"/>
    </source>
</evidence>
<dbReference type="GO" id="GO:0016301">
    <property type="term" value="F:kinase activity"/>
    <property type="evidence" value="ECO:0007669"/>
    <property type="project" value="UniProtKB-KW"/>
</dbReference>
<organism evidence="5 6">
    <name type="scientific">Parendozoicomonas callyspongiae</name>
    <dbReference type="NCBI Taxonomy" id="2942213"/>
    <lineage>
        <taxon>Bacteria</taxon>
        <taxon>Pseudomonadati</taxon>
        <taxon>Pseudomonadota</taxon>
        <taxon>Gammaproteobacteria</taxon>
        <taxon>Oceanospirillales</taxon>
        <taxon>Endozoicomonadaceae</taxon>
        <taxon>Parendozoicomonas</taxon>
    </lineage>
</organism>
<dbReference type="InterPro" id="IPR050306">
    <property type="entry name" value="PfkB_Carbo_kinase"/>
</dbReference>
<keyword evidence="6" id="KW-1185">Reference proteome</keyword>
<keyword evidence="2" id="KW-0808">Transferase</keyword>
<dbReference type="InterPro" id="IPR002173">
    <property type="entry name" value="Carboh/pur_kinase_PfkB_CS"/>
</dbReference>
<evidence type="ECO:0000256" key="3">
    <source>
        <dbReference type="ARBA" id="ARBA00022777"/>
    </source>
</evidence>
<keyword evidence="3 5" id="KW-0418">Kinase</keyword>
<gene>
    <name evidence="5" type="ORF">M3P05_10845</name>
</gene>
<dbReference type="InterPro" id="IPR011611">
    <property type="entry name" value="PfkB_dom"/>
</dbReference>
<feature type="domain" description="Carbohydrate kinase PfkB" evidence="4">
    <location>
        <begin position="5"/>
        <end position="315"/>
    </location>
</feature>
<reference evidence="5 6" key="1">
    <citation type="submission" date="2022-05" db="EMBL/GenBank/DDBJ databases">
        <authorList>
            <person name="Park J.-S."/>
        </authorList>
    </citation>
    <scope>NUCLEOTIDE SEQUENCE [LARGE SCALE GENOMIC DNA]</scope>
    <source>
        <strain evidence="5 6">2012CJ34-2</strain>
    </source>
</reference>
<dbReference type="Gene3D" id="3.40.1190.20">
    <property type="match status" value="1"/>
</dbReference>
<protein>
    <submittedName>
        <fullName evidence="5">Sugar kinase</fullName>
    </submittedName>
</protein>
<evidence type="ECO:0000313" key="5">
    <source>
        <dbReference type="EMBL" id="MCL6270417.1"/>
    </source>
</evidence>
<dbReference type="EMBL" id="JAMFLX010000013">
    <property type="protein sequence ID" value="MCL6270417.1"/>
    <property type="molecule type" value="Genomic_DNA"/>
</dbReference>
<dbReference type="SUPFAM" id="SSF53613">
    <property type="entry name" value="Ribokinase-like"/>
    <property type="match status" value="1"/>
</dbReference>
<dbReference type="PROSITE" id="PS00584">
    <property type="entry name" value="PFKB_KINASES_2"/>
    <property type="match status" value="1"/>
</dbReference>